<dbReference type="PANTHER" id="PTHR47505:SF1">
    <property type="entry name" value="DNA UTILIZATION PROTEIN YHGH"/>
    <property type="match status" value="1"/>
</dbReference>
<keyword evidence="2" id="KW-0808">Transferase</keyword>
<dbReference type="RefSeq" id="WP_311704162.1">
    <property type="nucleotide sequence ID" value="NZ_JAVREL010000004.1"/>
</dbReference>
<sequence>MRGWWRELGSLVLPTACAGCGAGREVLCEACRRAVCAGPARRVRPVPEPVGLPPVYAATGYADQPRAVLLAHKERGMLALAAPLGRALAVSVRAVAPAAGAGRAVGLVPVPSTRAAVARRGHDPVRRIALAAARRLRAEGRAVQVRPALRMTRVVADQAGLTAAERRANLAGALAVRPGALRPGDPVLLVDDLVTTGASLTEAARAVTAAGGTVLGAAVVAGPSFEWSYATRR</sequence>
<dbReference type="Proteomes" id="UP001183246">
    <property type="component" value="Unassembled WGS sequence"/>
</dbReference>
<keyword evidence="2" id="KW-0328">Glycosyltransferase</keyword>
<dbReference type="GO" id="GO:0016757">
    <property type="term" value="F:glycosyltransferase activity"/>
    <property type="evidence" value="ECO:0007669"/>
    <property type="project" value="UniProtKB-KW"/>
</dbReference>
<gene>
    <name evidence="2" type="ORF">RM590_10485</name>
</gene>
<evidence type="ECO:0000313" key="3">
    <source>
        <dbReference type="Proteomes" id="UP001183246"/>
    </source>
</evidence>
<dbReference type="InterPro" id="IPR029057">
    <property type="entry name" value="PRTase-like"/>
</dbReference>
<name>A0ABU2MN52_9ACTN</name>
<comment type="caution">
    <text evidence="2">The sequence shown here is derived from an EMBL/GenBank/DDBJ whole genome shotgun (WGS) entry which is preliminary data.</text>
</comment>
<dbReference type="PANTHER" id="PTHR47505">
    <property type="entry name" value="DNA UTILIZATION PROTEIN YHGH"/>
    <property type="match status" value="1"/>
</dbReference>
<protein>
    <submittedName>
        <fullName evidence="2">Phosphoribosyltransferase family protein</fullName>
    </submittedName>
</protein>
<reference evidence="3" key="1">
    <citation type="submission" date="2023-07" db="EMBL/GenBank/DDBJ databases">
        <title>30 novel species of actinomycetes from the DSMZ collection.</title>
        <authorList>
            <person name="Nouioui I."/>
        </authorList>
    </citation>
    <scope>NUCLEOTIDE SEQUENCE [LARGE SCALE GENOMIC DNA]</scope>
    <source>
        <strain evidence="3">DSM 44938</strain>
    </source>
</reference>
<dbReference type="EMBL" id="JAVREL010000004">
    <property type="protein sequence ID" value="MDT0343041.1"/>
    <property type="molecule type" value="Genomic_DNA"/>
</dbReference>
<proteinExistence type="inferred from homology"/>
<comment type="similarity">
    <text evidence="1">Belongs to the ComF/GntX family.</text>
</comment>
<evidence type="ECO:0000256" key="1">
    <source>
        <dbReference type="ARBA" id="ARBA00008007"/>
    </source>
</evidence>
<organism evidence="2 3">
    <name type="scientific">Streptomyces litchfieldiae</name>
    <dbReference type="NCBI Taxonomy" id="3075543"/>
    <lineage>
        <taxon>Bacteria</taxon>
        <taxon>Bacillati</taxon>
        <taxon>Actinomycetota</taxon>
        <taxon>Actinomycetes</taxon>
        <taxon>Kitasatosporales</taxon>
        <taxon>Streptomycetaceae</taxon>
        <taxon>Streptomyces</taxon>
    </lineage>
</organism>
<evidence type="ECO:0000313" key="2">
    <source>
        <dbReference type="EMBL" id="MDT0343041.1"/>
    </source>
</evidence>
<accession>A0ABU2MN52</accession>
<keyword evidence="3" id="KW-1185">Reference proteome</keyword>
<dbReference type="CDD" id="cd06223">
    <property type="entry name" value="PRTases_typeI"/>
    <property type="match status" value="1"/>
</dbReference>
<dbReference type="SUPFAM" id="SSF53271">
    <property type="entry name" value="PRTase-like"/>
    <property type="match status" value="1"/>
</dbReference>
<dbReference type="InterPro" id="IPR000836">
    <property type="entry name" value="PRTase_dom"/>
</dbReference>
<dbReference type="Gene3D" id="3.40.50.2020">
    <property type="match status" value="1"/>
</dbReference>
<dbReference type="InterPro" id="IPR051910">
    <property type="entry name" value="ComF/GntX_DNA_util-trans"/>
</dbReference>